<organism evidence="3 4">
    <name type="scientific">Paraburkholderia xenovorans (strain LB400)</name>
    <dbReference type="NCBI Taxonomy" id="266265"/>
    <lineage>
        <taxon>Bacteria</taxon>
        <taxon>Pseudomonadati</taxon>
        <taxon>Pseudomonadota</taxon>
        <taxon>Betaproteobacteria</taxon>
        <taxon>Burkholderiales</taxon>
        <taxon>Burkholderiaceae</taxon>
        <taxon>Paraburkholderia</taxon>
    </lineage>
</organism>
<dbReference type="InterPro" id="IPR040704">
    <property type="entry name" value="HEPN_AbiU2"/>
</dbReference>
<evidence type="ECO:0000313" key="4">
    <source>
        <dbReference type="Proteomes" id="UP000001817"/>
    </source>
</evidence>
<dbReference type="eggNOG" id="ENOG5030VRG">
    <property type="taxonomic scope" value="Bacteria"/>
</dbReference>
<feature type="domain" description="HEPN AbiU2-like" evidence="2">
    <location>
        <begin position="19"/>
        <end position="227"/>
    </location>
</feature>
<evidence type="ECO:0000313" key="3">
    <source>
        <dbReference type="EMBL" id="ABE36689.1"/>
    </source>
</evidence>
<keyword evidence="4" id="KW-1185">Reference proteome</keyword>
<evidence type="ECO:0000259" key="2">
    <source>
        <dbReference type="Pfam" id="PF18734"/>
    </source>
</evidence>
<evidence type="ECO:0000256" key="1">
    <source>
        <dbReference type="SAM" id="MobiDB-lite"/>
    </source>
</evidence>
<dbReference type="KEGG" id="bxe:Bxe_C0807"/>
<dbReference type="Pfam" id="PF18734">
    <property type="entry name" value="HEPN_AbiU2"/>
    <property type="match status" value="1"/>
</dbReference>
<gene>
    <name evidence="3" type="ORF">Bxe_C0807</name>
</gene>
<accession>Q13GV0</accession>
<proteinExistence type="predicted"/>
<protein>
    <recommendedName>
        <fullName evidence="2">HEPN AbiU2-like domain-containing protein</fullName>
    </recommendedName>
</protein>
<feature type="region of interest" description="Disordered" evidence="1">
    <location>
        <begin position="235"/>
        <end position="254"/>
    </location>
</feature>
<dbReference type="Proteomes" id="UP000001817">
    <property type="component" value="Chromosome 3"/>
</dbReference>
<dbReference type="AlphaFoldDB" id="Q13GV0"/>
<dbReference type="EMBL" id="CP000272">
    <property type="protein sequence ID" value="ABE36689.1"/>
    <property type="molecule type" value="Genomic_DNA"/>
</dbReference>
<reference evidence="3 4" key="1">
    <citation type="journal article" date="2006" name="Proc. Natl. Acad. Sci. U.S.A.">
        <title>Burkholderia xenovorans LB400 harbors a multi-replicon, 9.73-Mbp genome shaped for versatility.</title>
        <authorList>
            <person name="Chain P.S."/>
            <person name="Denef V.J."/>
            <person name="Konstantinidis K.T."/>
            <person name="Vergez L.M."/>
            <person name="Agullo L."/>
            <person name="Reyes V.L."/>
            <person name="Hauser L."/>
            <person name="Cordova M."/>
            <person name="Gomez L."/>
            <person name="Gonzalez M."/>
            <person name="Land M."/>
            <person name="Lao V."/>
            <person name="Larimer F."/>
            <person name="LiPuma J.J."/>
            <person name="Mahenthiralingam E."/>
            <person name="Malfatti S.A."/>
            <person name="Marx C.J."/>
            <person name="Parnell J.J."/>
            <person name="Ramette A."/>
            <person name="Richardson P."/>
            <person name="Seeger M."/>
            <person name="Smith D."/>
            <person name="Spilker T."/>
            <person name="Sul W.J."/>
            <person name="Tsoi T.V."/>
            <person name="Ulrich L.E."/>
            <person name="Zhulin I.B."/>
            <person name="Tiedje J.M."/>
        </authorList>
    </citation>
    <scope>NUCLEOTIDE SEQUENCE [LARGE SCALE GENOMIC DNA]</scope>
    <source>
        <strain evidence="3 4">LB400</strain>
    </source>
</reference>
<sequence length="254" mass="28914">MIASVPRPDTEMDSAKVIAEIEAQVNAAMDEASRAIAFHESWRPMAYDEELHMRMGNSFAAGTFVVIRQALRREMLLALLRVWDDQQKSLSLRRTFEALRIPAVLDALIEKRTKDRTGSNAFDKILAEHIAGSCTDYIEKAGDLFDKYWKKGEASHVMQHLHVLRNTMLAHNQLAPQRVKGKDARDDEIEAFYRDTRTIVECLLHAVHATALDMNDTQGVYETYARFFWESVRGESTPGHPSYRAPFDSTGVEQ</sequence>
<name>Q13GV0_PARXL</name>